<feature type="region of interest" description="Disordered" evidence="1">
    <location>
        <begin position="370"/>
        <end position="391"/>
    </location>
</feature>
<feature type="compositionally biased region" description="Low complexity" evidence="1">
    <location>
        <begin position="283"/>
        <end position="296"/>
    </location>
</feature>
<proteinExistence type="predicted"/>
<dbReference type="AlphaFoldDB" id="A0A1Y2B0V3"/>
<evidence type="ECO:0000313" key="3">
    <source>
        <dbReference type="EMBL" id="ORY28478.1"/>
    </source>
</evidence>
<dbReference type="InParanoid" id="A0A1Y2B0V3"/>
<dbReference type="STRING" id="71784.A0A1Y2B0V3"/>
<feature type="compositionally biased region" description="Low complexity" evidence="1">
    <location>
        <begin position="1"/>
        <end position="54"/>
    </location>
</feature>
<feature type="region of interest" description="Disordered" evidence="1">
    <location>
        <begin position="279"/>
        <end position="322"/>
    </location>
</feature>
<feature type="domain" description="Atos-like conserved" evidence="2">
    <location>
        <begin position="95"/>
        <end position="176"/>
    </location>
</feature>
<dbReference type="InterPro" id="IPR025261">
    <property type="entry name" value="Atos-like_cons_dom"/>
</dbReference>
<feature type="region of interest" description="Disordered" evidence="1">
    <location>
        <begin position="1"/>
        <end position="94"/>
    </location>
</feature>
<dbReference type="OrthoDB" id="8625101at2759"/>
<dbReference type="SMART" id="SM01177">
    <property type="entry name" value="DUF4210"/>
    <property type="match status" value="1"/>
</dbReference>
<feature type="compositionally biased region" description="Polar residues" evidence="1">
    <location>
        <begin position="63"/>
        <end position="81"/>
    </location>
</feature>
<keyword evidence="4" id="KW-1185">Reference proteome</keyword>
<protein>
    <recommendedName>
        <fullName evidence="2">Atos-like conserved domain-containing protein</fullName>
    </recommendedName>
</protein>
<reference evidence="3 4" key="1">
    <citation type="submission" date="2016-07" db="EMBL/GenBank/DDBJ databases">
        <title>Pervasive Adenine N6-methylation of Active Genes in Fungi.</title>
        <authorList>
            <consortium name="DOE Joint Genome Institute"/>
            <person name="Mondo S.J."/>
            <person name="Dannebaum R.O."/>
            <person name="Kuo R.C."/>
            <person name="Labutti K."/>
            <person name="Haridas S."/>
            <person name="Kuo A."/>
            <person name="Salamov A."/>
            <person name="Ahrendt S.R."/>
            <person name="Lipzen A."/>
            <person name="Sullivan W."/>
            <person name="Andreopoulos W.B."/>
            <person name="Clum A."/>
            <person name="Lindquist E."/>
            <person name="Daum C."/>
            <person name="Ramamoorthy G.K."/>
            <person name="Gryganskyi A."/>
            <person name="Culley D."/>
            <person name="Magnuson J.K."/>
            <person name="James T.Y."/>
            <person name="O'Malley M.A."/>
            <person name="Stajich J.E."/>
            <person name="Spatafora J.W."/>
            <person name="Visel A."/>
            <person name="Grigoriev I.V."/>
        </authorList>
    </citation>
    <scope>NUCLEOTIDE SEQUENCE [LARGE SCALE GENOMIC DNA]</scope>
    <source>
        <strain evidence="3 4">68-887.2</strain>
    </source>
</reference>
<feature type="region of interest" description="Disordered" evidence="1">
    <location>
        <begin position="430"/>
        <end position="458"/>
    </location>
</feature>
<evidence type="ECO:0000259" key="2">
    <source>
        <dbReference type="SMART" id="SM01177"/>
    </source>
</evidence>
<dbReference type="Pfam" id="PF13915">
    <property type="entry name" value="DUF4210"/>
    <property type="match status" value="1"/>
</dbReference>
<gene>
    <name evidence="3" type="ORF">BCR39DRAFT_534845</name>
</gene>
<evidence type="ECO:0000313" key="4">
    <source>
        <dbReference type="Proteomes" id="UP000193986"/>
    </source>
</evidence>
<name>A0A1Y2B0V3_9TREE</name>
<dbReference type="EMBL" id="MCFC01000031">
    <property type="protein sequence ID" value="ORY28478.1"/>
    <property type="molecule type" value="Genomic_DNA"/>
</dbReference>
<organism evidence="3 4">
    <name type="scientific">Naematelia encephala</name>
    <dbReference type="NCBI Taxonomy" id="71784"/>
    <lineage>
        <taxon>Eukaryota</taxon>
        <taxon>Fungi</taxon>
        <taxon>Dikarya</taxon>
        <taxon>Basidiomycota</taxon>
        <taxon>Agaricomycotina</taxon>
        <taxon>Tremellomycetes</taxon>
        <taxon>Tremellales</taxon>
        <taxon>Naemateliaceae</taxon>
        <taxon>Naematelia</taxon>
    </lineage>
</organism>
<feature type="compositionally biased region" description="Pro residues" evidence="1">
    <location>
        <begin position="432"/>
        <end position="453"/>
    </location>
</feature>
<comment type="caution">
    <text evidence="3">The sequence shown here is derived from an EMBL/GenBank/DDBJ whole genome shotgun (WGS) entry which is preliminary data.</text>
</comment>
<accession>A0A1Y2B0V3</accession>
<dbReference type="Proteomes" id="UP000193986">
    <property type="component" value="Unassembled WGS sequence"/>
</dbReference>
<evidence type="ECO:0000256" key="1">
    <source>
        <dbReference type="SAM" id="MobiDB-lite"/>
    </source>
</evidence>
<sequence length="488" mass="52948">MTISVPVNSTVSNVPVSSPSPIRSSPLSKPPVYASSRTPSPAPRSIPSSSRSASNPVVRQDRSSLSPDHISPSTPSPNHATSSTPSPPLSRSHPLLGSYPLSLLHSRMSHAHAPHSVAATSTSGFVLHLGAVGKGRKCPPDLRCPRHLVVPFDATYYDLEDPSSSSSPGRGKTPWVGNIDLERHYQYCYSGVGPSSKPAGPPPPPPDYPGYRVAPVGQLQILVKRPDQAIKVFLLPYDLRNVPVGGRMLAREKTYVTVPSTGKEGMRYAIQLQFIGTNASGKSISPTRSRNSSTTRSGRHKVTINTDGESEKPSTRPTTPTPAVLNEVETKAYYVSKRLKVVFTTSPPESDETTRTERHDEIILPPATATTTTTTKGTRGRVVGFSPGSPTDEWERIRQGWYTRQIRETQSPLISPVRTLSPLPSLLVPLRPTTPPPPPTPPNRTVSPQPPSVKTPLPVRYRLRRGSGSMEERELSEKLRALTMRETG</sequence>